<protein>
    <submittedName>
        <fullName evidence="3">Pre-mRNA 3' end processing protein WDR33-like</fullName>
    </submittedName>
</protein>
<sequence length="307" mass="32802">MVATVTITAARPPERQSLIPKLVWGGGGGSCTFISHVVGAPAEGHATRALEGSQTAGSPAPHPVLRVGAPSAFPKGRGPKHERLDRPHPTSKFLLQRWAERPGPGGMCRVSRPAQEAGSGGLGAGGGSGTDPVSRTTPRPPESPAYSFSGHWEKCRPEELPGRVGCRRDPSERRPPPQPLAPNPCEGKFWWRSNINPHTLLGPGGPYPGELLPRGPPDQPLPGRVGVSHPSALKLRPEALPRMETPEDPPVLPLRTLAHPALTLQKQQFPEQDLRPQLHGARLARLPGFVSLLLQLSRKTARPPPPP</sequence>
<feature type="compositionally biased region" description="Basic and acidic residues" evidence="1">
    <location>
        <begin position="79"/>
        <end position="88"/>
    </location>
</feature>
<dbReference type="Proteomes" id="UP001652583">
    <property type="component" value="Chromosome C1"/>
</dbReference>
<reference evidence="3" key="2">
    <citation type="submission" date="2025-08" db="UniProtKB">
        <authorList>
            <consortium name="RefSeq"/>
        </authorList>
    </citation>
    <scope>IDENTIFICATION</scope>
    <source>
        <tissue evidence="3">Blood</tissue>
    </source>
</reference>
<feature type="compositionally biased region" description="Gly residues" evidence="1">
    <location>
        <begin position="118"/>
        <end position="129"/>
    </location>
</feature>
<gene>
    <name evidence="3" type="primary">LOC113599605</name>
</gene>
<accession>A0ABM3NPC0</accession>
<evidence type="ECO:0000313" key="2">
    <source>
        <dbReference type="Proteomes" id="UP001652583"/>
    </source>
</evidence>
<dbReference type="GeneID" id="113599605"/>
<evidence type="ECO:0000313" key="3">
    <source>
        <dbReference type="RefSeq" id="XP_053061277.1"/>
    </source>
</evidence>
<feature type="region of interest" description="Disordered" evidence="1">
    <location>
        <begin position="46"/>
        <end position="184"/>
    </location>
</feature>
<reference evidence="2" key="1">
    <citation type="submission" date="2025-05" db="UniProtKB">
        <authorList>
            <consortium name="RefSeq"/>
        </authorList>
    </citation>
    <scope>NUCLEOTIDE SEQUENCE [LARGE SCALE GENOMIC DNA]</scope>
</reference>
<proteinExistence type="predicted"/>
<feature type="region of interest" description="Disordered" evidence="1">
    <location>
        <begin position="204"/>
        <end position="229"/>
    </location>
</feature>
<evidence type="ECO:0000256" key="1">
    <source>
        <dbReference type="SAM" id="MobiDB-lite"/>
    </source>
</evidence>
<organism evidence="2 3">
    <name type="scientific">Acinonyx jubatus</name>
    <name type="common">Cheetah</name>
    <dbReference type="NCBI Taxonomy" id="32536"/>
    <lineage>
        <taxon>Eukaryota</taxon>
        <taxon>Metazoa</taxon>
        <taxon>Chordata</taxon>
        <taxon>Craniata</taxon>
        <taxon>Vertebrata</taxon>
        <taxon>Euteleostomi</taxon>
        <taxon>Mammalia</taxon>
        <taxon>Eutheria</taxon>
        <taxon>Laurasiatheria</taxon>
        <taxon>Carnivora</taxon>
        <taxon>Feliformia</taxon>
        <taxon>Felidae</taxon>
        <taxon>Felinae</taxon>
        <taxon>Acinonyx</taxon>
    </lineage>
</organism>
<feature type="compositionally biased region" description="Basic and acidic residues" evidence="1">
    <location>
        <begin position="151"/>
        <end position="175"/>
    </location>
</feature>
<dbReference type="RefSeq" id="XP_053061277.1">
    <property type="nucleotide sequence ID" value="XM_053205302.1"/>
</dbReference>
<keyword evidence="2" id="KW-1185">Reference proteome</keyword>
<name>A0ABM3NPC0_ACIJB</name>